<sequence length="1212" mass="130955">MDKAKRKIVSALDGLRNLQSSAKAELDVKEVLTPSDFCLTKVVRHGFPHDPRCIAFDPVQHLLAIGTAHGSIRILGDAGVDYHLKHESDSAVLHLQFLVNEGALISSCKDDTIHLWNFRQKVPEIVHSLQMQKEQVTCIHLPYQSKWLYVGTDKGNVYVVSIGPFTLSGYVINWNKAIDLSCRTHPGSVKHLSDCPGDDSKLLIGFEKGSVALWSLTGREADRFTCDQPLRAISWHWDARQFVCALADGSLCMWSTKKPSEPTQRWAPHSKDSGLSSQQRSPDEGRRGPREKCRSMGQVEWKHGHDGDELIVFSGGMPLDDSGVLPAITVLRGGKSATVLEMEHPIVAFSTLCASPFPNAVQEPYAVAVLLKSDFLIVDLTTPGYPCFENPYPMDIHESPVTVCAYFSDCPFDLIGALTVVGKKQRRQGFSEKNWPITGGHSRENATGHNELVLTGHQDGSVKFWQASGEHLQILYKLKTGRHFERPADSQVRDTNCYSVTHIELCPDSRCLLIAGQAAQVTFFRFVKSECSNEIAVLEVPILAAAAAQEATESTATSKRQASSRVELKRQGSFAGSTGSHSSDTSEGSQKDYFLPLKVRGGPLKRPGGYQPELVCLIPWLSSSTPVNITALALNTAYSLIAIGTDHGLAIVDIAQHILVWSWMTSELYGSSDPFVRQPPCRPQLSTASDSSVNDHGPTSPSPAIERLQEPWISESPTELTRVFELPSETQLEGMFQRCVTTSVVIQPGVGALIDAGESFGDSGAKASTPYATQRSIDVADFYSSEPAPVPPPRRAKSARATAGDGAPAQRRVALVIEPTDQKGNNKNDDVGKKSTKKQSISRLSSLPISDTTTTGAAPMTTATVAATAAAESTSPIPRCGSGAAECDSGSPTEHRAKFKKRSSVSQLTTRARAFIARAVADSEPEPSTPTAEHLSPWDADLQRSQSVKDGAGKRHQFSELVKRISNRETKAIKKDKDRPSVQQHSAPSSSPFAANGKIYSPSDGVKDTGTPLDSPSSSSGKTVGFSLKNTGSASPSSGTGKGMNRLATDSRTRSQGSGAFLLRRPFQKAQTVAYCTEQAADAPFLQQSSVADGKEQVRSRSSSVSSQDNVVISEMISSLSFIESFSKRNEPSEIPSLWVGTSLGSCIVLNLIVPSDRLTGTVFAAPSGSILQVKGHLLHTAFLDHRFCLLAPATDSFRDAAKESDGLPKNK</sequence>
<feature type="compositionally biased region" description="Polar residues" evidence="5">
    <location>
        <begin position="684"/>
        <end position="699"/>
    </location>
</feature>
<dbReference type="GO" id="GO:0031201">
    <property type="term" value="C:SNARE complex"/>
    <property type="evidence" value="ECO:0007669"/>
    <property type="project" value="TreeGrafter"/>
</dbReference>
<evidence type="ECO:0000256" key="2">
    <source>
        <dbReference type="ARBA" id="ARBA00022483"/>
    </source>
</evidence>
<keyword evidence="7" id="KW-1185">Reference proteome</keyword>
<evidence type="ECO:0000256" key="1">
    <source>
        <dbReference type="ARBA" id="ARBA00008070"/>
    </source>
</evidence>
<feature type="compositionally biased region" description="Polar residues" evidence="5">
    <location>
        <begin position="981"/>
        <end position="993"/>
    </location>
</feature>
<dbReference type="SUPFAM" id="SSF50978">
    <property type="entry name" value="WD40 repeat-like"/>
    <property type="match status" value="1"/>
</dbReference>
<dbReference type="PANTHER" id="PTHR10241">
    <property type="entry name" value="LETHAL 2 GIANT LARVAE PROTEIN"/>
    <property type="match status" value="1"/>
</dbReference>
<dbReference type="FunFam" id="2.130.10.10:FF:000521">
    <property type="entry name" value="syntaxin-binding protein 5-like isoform X1"/>
    <property type="match status" value="1"/>
</dbReference>
<name>A0A914XGW2_9BILA</name>
<dbReference type="Gene3D" id="2.130.10.10">
    <property type="entry name" value="YVTN repeat-like/Quinoprotein amine dehydrogenase"/>
    <property type="match status" value="2"/>
</dbReference>
<feature type="region of interest" description="Disordered" evidence="5">
    <location>
        <begin position="919"/>
        <end position="1055"/>
    </location>
</feature>
<evidence type="ECO:0000259" key="6">
    <source>
        <dbReference type="Pfam" id="PF08366"/>
    </source>
</evidence>
<evidence type="ECO:0000313" key="7">
    <source>
        <dbReference type="Proteomes" id="UP000887566"/>
    </source>
</evidence>
<feature type="compositionally biased region" description="Polar residues" evidence="5">
    <location>
        <begin position="574"/>
        <end position="588"/>
    </location>
</feature>
<dbReference type="WBParaSite" id="PSAMB.scaffold825size40796.g9061.t1">
    <property type="protein sequence ID" value="PSAMB.scaffold825size40796.g9061.t1"/>
    <property type="gene ID" value="PSAMB.scaffold825size40796.g9061"/>
</dbReference>
<feature type="domain" description="Lethal giant larvae homologue 2" evidence="6">
    <location>
        <begin position="291"/>
        <end position="386"/>
    </location>
</feature>
<organism evidence="7 8">
    <name type="scientific">Plectus sambesii</name>
    <dbReference type="NCBI Taxonomy" id="2011161"/>
    <lineage>
        <taxon>Eukaryota</taxon>
        <taxon>Metazoa</taxon>
        <taxon>Ecdysozoa</taxon>
        <taxon>Nematoda</taxon>
        <taxon>Chromadorea</taxon>
        <taxon>Plectida</taxon>
        <taxon>Plectina</taxon>
        <taxon>Plectoidea</taxon>
        <taxon>Plectidae</taxon>
        <taxon>Plectus</taxon>
    </lineage>
</organism>
<evidence type="ECO:0000313" key="8">
    <source>
        <dbReference type="WBParaSite" id="PSAMB.scaffold825size40796.g9061.t1"/>
    </source>
</evidence>
<feature type="compositionally biased region" description="Basic and acidic residues" evidence="5">
    <location>
        <begin position="951"/>
        <end position="980"/>
    </location>
</feature>
<dbReference type="SMART" id="SM00320">
    <property type="entry name" value="WD40"/>
    <property type="match status" value="7"/>
</dbReference>
<feature type="compositionally biased region" description="Basic and acidic residues" evidence="5">
    <location>
        <begin position="820"/>
        <end position="833"/>
    </location>
</feature>
<protein>
    <submittedName>
        <fullName evidence="8">Lethal giant larvae homologue 2 domain-containing protein</fullName>
    </submittedName>
</protein>
<dbReference type="PANTHER" id="PTHR10241:SF25">
    <property type="entry name" value="TOMOSYN, ISOFORM C"/>
    <property type="match status" value="1"/>
</dbReference>
<reference evidence="8" key="1">
    <citation type="submission" date="2022-11" db="UniProtKB">
        <authorList>
            <consortium name="WormBaseParasite"/>
        </authorList>
    </citation>
    <scope>IDENTIFICATION</scope>
</reference>
<evidence type="ECO:0000256" key="3">
    <source>
        <dbReference type="ARBA" id="ARBA00022574"/>
    </source>
</evidence>
<feature type="region of interest" description="Disordered" evidence="5">
    <location>
        <begin position="783"/>
        <end position="856"/>
    </location>
</feature>
<dbReference type="GO" id="GO:0005096">
    <property type="term" value="F:GTPase activator activity"/>
    <property type="evidence" value="ECO:0007669"/>
    <property type="project" value="TreeGrafter"/>
</dbReference>
<feature type="region of interest" description="Disordered" evidence="5">
    <location>
        <begin position="679"/>
        <end position="711"/>
    </location>
</feature>
<dbReference type="GO" id="GO:0005886">
    <property type="term" value="C:plasma membrane"/>
    <property type="evidence" value="ECO:0007669"/>
    <property type="project" value="TreeGrafter"/>
</dbReference>
<feature type="region of interest" description="Disordered" evidence="5">
    <location>
        <begin position="553"/>
        <end position="589"/>
    </location>
</feature>
<dbReference type="Proteomes" id="UP000887566">
    <property type="component" value="Unplaced"/>
</dbReference>
<feature type="region of interest" description="Disordered" evidence="5">
    <location>
        <begin position="259"/>
        <end position="298"/>
    </location>
</feature>
<dbReference type="InterPro" id="IPR015943">
    <property type="entry name" value="WD40/YVTN_repeat-like_dom_sf"/>
</dbReference>
<evidence type="ECO:0000256" key="4">
    <source>
        <dbReference type="ARBA" id="ARBA00022737"/>
    </source>
</evidence>
<keyword evidence="3" id="KW-0853">WD repeat</keyword>
<dbReference type="AlphaFoldDB" id="A0A914XGW2"/>
<evidence type="ECO:0000256" key="5">
    <source>
        <dbReference type="SAM" id="MobiDB-lite"/>
    </source>
</evidence>
<feature type="compositionally biased region" description="Polar residues" evidence="5">
    <location>
        <begin position="1012"/>
        <end position="1039"/>
    </location>
</feature>
<keyword evidence="4" id="KW-0677">Repeat</keyword>
<keyword evidence="2" id="KW-0268">Exocytosis</keyword>
<feature type="compositionally biased region" description="Polar residues" evidence="5">
    <location>
        <begin position="838"/>
        <end position="851"/>
    </location>
</feature>
<dbReference type="InterPro" id="IPR001680">
    <property type="entry name" value="WD40_rpt"/>
</dbReference>
<dbReference type="InterPro" id="IPR013577">
    <property type="entry name" value="LLGL2"/>
</dbReference>
<proteinExistence type="inferred from homology"/>
<comment type="similarity">
    <text evidence="1">Belongs to the WD repeat L(2)GL family.</text>
</comment>
<feature type="compositionally biased region" description="Basic and acidic residues" evidence="5">
    <location>
        <begin position="281"/>
        <end position="298"/>
    </location>
</feature>
<dbReference type="GO" id="GO:0006893">
    <property type="term" value="P:Golgi to plasma membrane transport"/>
    <property type="evidence" value="ECO:0007669"/>
    <property type="project" value="TreeGrafter"/>
</dbReference>
<dbReference type="GO" id="GO:0045159">
    <property type="term" value="F:myosin II binding"/>
    <property type="evidence" value="ECO:0007669"/>
    <property type="project" value="TreeGrafter"/>
</dbReference>
<dbReference type="GO" id="GO:0006887">
    <property type="term" value="P:exocytosis"/>
    <property type="evidence" value="ECO:0007669"/>
    <property type="project" value="UniProtKB-KW"/>
</dbReference>
<dbReference type="Pfam" id="PF08366">
    <property type="entry name" value="LLGL"/>
    <property type="match status" value="1"/>
</dbReference>
<dbReference type="GO" id="GO:0019905">
    <property type="term" value="F:syntaxin binding"/>
    <property type="evidence" value="ECO:0007669"/>
    <property type="project" value="TreeGrafter"/>
</dbReference>
<dbReference type="PRINTS" id="PR00962">
    <property type="entry name" value="LETHAL2GIANT"/>
</dbReference>
<feature type="region of interest" description="Disordered" evidence="5">
    <location>
        <begin position="871"/>
        <end position="905"/>
    </location>
</feature>
<dbReference type="InterPro" id="IPR000664">
    <property type="entry name" value="Lethal2_giant"/>
</dbReference>
<dbReference type="InterPro" id="IPR036322">
    <property type="entry name" value="WD40_repeat_dom_sf"/>
</dbReference>
<accession>A0A914XGW2</accession>